<dbReference type="Gene3D" id="3.40.250.10">
    <property type="entry name" value="Rhodanese-like domain"/>
    <property type="match status" value="1"/>
</dbReference>
<evidence type="ECO:0000256" key="7">
    <source>
        <dbReference type="ARBA" id="ARBA00022490"/>
    </source>
</evidence>
<dbReference type="PANTHER" id="PTHR10159">
    <property type="entry name" value="DUAL SPECIFICITY PROTEIN PHOSPHATASE"/>
    <property type="match status" value="1"/>
</dbReference>
<evidence type="ECO:0000313" key="20">
    <source>
        <dbReference type="RefSeq" id="XP_004403847.1"/>
    </source>
</evidence>
<dbReference type="SMART" id="SM00195">
    <property type="entry name" value="DSPc"/>
    <property type="match status" value="1"/>
</dbReference>
<comment type="similarity">
    <text evidence="3">Belongs to the protein-tyrosine phosphatase family. Non-receptor class dual specificity subfamily.</text>
</comment>
<dbReference type="FunFam" id="3.40.250.10:FF:000020">
    <property type="entry name" value="Dual specificity protein phosphatase 8"/>
    <property type="match status" value="1"/>
</dbReference>
<evidence type="ECO:0000256" key="9">
    <source>
        <dbReference type="ARBA" id="ARBA00022912"/>
    </source>
</evidence>
<evidence type="ECO:0000259" key="16">
    <source>
        <dbReference type="PROSITE" id="PS50054"/>
    </source>
</evidence>
<dbReference type="InterPro" id="IPR001763">
    <property type="entry name" value="Rhodanese-like_dom"/>
</dbReference>
<comment type="catalytic activity">
    <reaction evidence="12">
        <text>O-phospho-L-threonyl-[protein] + H2O = L-threonyl-[protein] + phosphate</text>
        <dbReference type="Rhea" id="RHEA:47004"/>
        <dbReference type="Rhea" id="RHEA-COMP:11060"/>
        <dbReference type="Rhea" id="RHEA-COMP:11605"/>
        <dbReference type="ChEBI" id="CHEBI:15377"/>
        <dbReference type="ChEBI" id="CHEBI:30013"/>
        <dbReference type="ChEBI" id="CHEBI:43474"/>
        <dbReference type="ChEBI" id="CHEBI:61977"/>
        <dbReference type="EC" id="3.1.3.16"/>
    </reaction>
</comment>
<keyword evidence="10" id="KW-0539">Nucleus</keyword>
<dbReference type="InterPro" id="IPR008343">
    <property type="entry name" value="MKP"/>
</dbReference>
<feature type="region of interest" description="Disordered" evidence="15">
    <location>
        <begin position="307"/>
        <end position="370"/>
    </location>
</feature>
<dbReference type="InterPro" id="IPR016130">
    <property type="entry name" value="Tyr_Pase_AS"/>
</dbReference>
<dbReference type="InterPro" id="IPR048035">
    <property type="entry name" value="DUSP8_DSP"/>
</dbReference>
<dbReference type="InterPro" id="IPR000387">
    <property type="entry name" value="Tyr_Pase_dom"/>
</dbReference>
<reference evidence="20" key="1">
    <citation type="submission" date="2025-08" db="UniProtKB">
        <authorList>
            <consortium name="RefSeq"/>
        </authorList>
    </citation>
    <scope>IDENTIFICATION</scope>
</reference>
<dbReference type="GO" id="GO:0008330">
    <property type="term" value="F:protein tyrosine/threonine phosphatase activity"/>
    <property type="evidence" value="ECO:0007669"/>
    <property type="project" value="TreeGrafter"/>
</dbReference>
<comment type="subunit">
    <text evidence="4">Monomer.</text>
</comment>
<dbReference type="CDD" id="cd14645">
    <property type="entry name" value="DSP_DUSP8"/>
    <property type="match status" value="1"/>
</dbReference>
<dbReference type="PROSITE" id="PS50054">
    <property type="entry name" value="TYR_PHOSPHATASE_DUAL"/>
    <property type="match status" value="1"/>
</dbReference>
<dbReference type="SMART" id="SM00450">
    <property type="entry name" value="RHOD"/>
    <property type="match status" value="1"/>
</dbReference>
<evidence type="ECO:0000259" key="18">
    <source>
        <dbReference type="PROSITE" id="PS50206"/>
    </source>
</evidence>
<dbReference type="GO" id="GO:0017017">
    <property type="term" value="F:MAP kinase tyrosine/serine/threonine phosphatase activity"/>
    <property type="evidence" value="ECO:0007669"/>
    <property type="project" value="InterPro"/>
</dbReference>
<feature type="domain" description="Rhodanese" evidence="18">
    <location>
        <begin position="23"/>
        <end position="138"/>
    </location>
</feature>
<evidence type="ECO:0000256" key="1">
    <source>
        <dbReference type="ARBA" id="ARBA00004123"/>
    </source>
</evidence>
<dbReference type="OrthoDB" id="165342at2759"/>
<dbReference type="Proteomes" id="UP000245340">
    <property type="component" value="Unplaced"/>
</dbReference>
<dbReference type="AlphaFoldDB" id="A0A2U3W6Q9"/>
<dbReference type="PROSITE" id="PS50056">
    <property type="entry name" value="TYR_PHOSPHATASE_2"/>
    <property type="match status" value="1"/>
</dbReference>
<dbReference type="PROSITE" id="PS00383">
    <property type="entry name" value="TYR_PHOSPHATASE_1"/>
    <property type="match status" value="1"/>
</dbReference>
<evidence type="ECO:0000256" key="8">
    <source>
        <dbReference type="ARBA" id="ARBA00022801"/>
    </source>
</evidence>
<comment type="catalytic activity">
    <reaction evidence="11">
        <text>O-phospho-L-seryl-[protein] + H2O = L-seryl-[protein] + phosphate</text>
        <dbReference type="Rhea" id="RHEA:20629"/>
        <dbReference type="Rhea" id="RHEA-COMP:9863"/>
        <dbReference type="Rhea" id="RHEA-COMP:11604"/>
        <dbReference type="ChEBI" id="CHEBI:15377"/>
        <dbReference type="ChEBI" id="CHEBI:29999"/>
        <dbReference type="ChEBI" id="CHEBI:43474"/>
        <dbReference type="ChEBI" id="CHEBI:83421"/>
        <dbReference type="EC" id="3.1.3.16"/>
    </reaction>
</comment>
<evidence type="ECO:0000256" key="6">
    <source>
        <dbReference type="ARBA" id="ARBA00013081"/>
    </source>
</evidence>
<evidence type="ECO:0000256" key="4">
    <source>
        <dbReference type="ARBA" id="ARBA00011245"/>
    </source>
</evidence>
<evidence type="ECO:0000256" key="15">
    <source>
        <dbReference type="SAM" id="MobiDB-lite"/>
    </source>
</evidence>
<dbReference type="SUPFAM" id="SSF52799">
    <property type="entry name" value="(Phosphotyrosine protein) phosphatases II"/>
    <property type="match status" value="1"/>
</dbReference>
<evidence type="ECO:0000256" key="10">
    <source>
        <dbReference type="ARBA" id="ARBA00023242"/>
    </source>
</evidence>
<dbReference type="STRING" id="9708.A0A2U3W6Q9"/>
<keyword evidence="19" id="KW-1185">Reference proteome</keyword>
<evidence type="ECO:0000256" key="13">
    <source>
        <dbReference type="ARBA" id="ARBA00053881"/>
    </source>
</evidence>
<comment type="function">
    <text evidence="13">Has phosphatase activity with synthetic phosphatase substrates and negatively regulates mitogen-activated protein kinase activity, presumably by catalysing their dephosphorylation. Expected to display protein phosphatase activity toward phosphotyrosine, phosphoserine and phosphothreonine residues.</text>
</comment>
<evidence type="ECO:0000256" key="2">
    <source>
        <dbReference type="ARBA" id="ARBA00004496"/>
    </source>
</evidence>
<dbReference type="InterPro" id="IPR020422">
    <property type="entry name" value="TYR_PHOSPHATASE_DUAL_dom"/>
</dbReference>
<dbReference type="PANTHER" id="PTHR10159:SF108">
    <property type="entry name" value="DUAL SPECIFICITY PROTEIN PHOSPHATASE 8"/>
    <property type="match status" value="1"/>
</dbReference>
<dbReference type="PROSITE" id="PS50206">
    <property type="entry name" value="RHODANESE_3"/>
    <property type="match status" value="1"/>
</dbReference>
<gene>
    <name evidence="20" type="primary">DUSP8</name>
</gene>
<comment type="subcellular location">
    <subcellularLocation>
        <location evidence="2">Cytoplasm</location>
    </subcellularLocation>
    <subcellularLocation>
        <location evidence="1">Nucleus</location>
    </subcellularLocation>
</comment>
<feature type="compositionally biased region" description="Low complexity" evidence="15">
    <location>
        <begin position="335"/>
        <end position="370"/>
    </location>
</feature>
<dbReference type="Pfam" id="PF00782">
    <property type="entry name" value="DSPc"/>
    <property type="match status" value="1"/>
</dbReference>
<dbReference type="CDD" id="cd01446">
    <property type="entry name" value="DSP_MapKP"/>
    <property type="match status" value="1"/>
</dbReference>
<dbReference type="InParanoid" id="A0A2U3W6Q9"/>
<keyword evidence="9" id="KW-0904">Protein phosphatase</keyword>
<protein>
    <recommendedName>
        <fullName evidence="14">Dual specificity protein phosphatase 8</fullName>
        <ecNumber evidence="6">3.1.3.16</ecNumber>
        <ecNumber evidence="5">3.1.3.48</ecNumber>
    </recommendedName>
</protein>
<dbReference type="GeneID" id="101380502"/>
<dbReference type="CTD" id="1850"/>
<keyword evidence="7" id="KW-0963">Cytoplasm</keyword>
<dbReference type="GO" id="GO:0005737">
    <property type="term" value="C:cytoplasm"/>
    <property type="evidence" value="ECO:0007669"/>
    <property type="project" value="UniProtKB-SubCell"/>
</dbReference>
<feature type="compositionally biased region" description="Pro residues" evidence="15">
    <location>
        <begin position="314"/>
        <end position="334"/>
    </location>
</feature>
<evidence type="ECO:0000256" key="12">
    <source>
        <dbReference type="ARBA" id="ARBA00048336"/>
    </source>
</evidence>
<feature type="compositionally biased region" description="Low complexity" evidence="15">
    <location>
        <begin position="426"/>
        <end position="449"/>
    </location>
</feature>
<evidence type="ECO:0000256" key="5">
    <source>
        <dbReference type="ARBA" id="ARBA00013064"/>
    </source>
</evidence>
<accession>A0A2U3W6Q9</accession>
<feature type="region of interest" description="Disordered" evidence="15">
    <location>
        <begin position="389"/>
        <end position="585"/>
    </location>
</feature>
<evidence type="ECO:0000256" key="11">
    <source>
        <dbReference type="ARBA" id="ARBA00047761"/>
    </source>
</evidence>
<dbReference type="Pfam" id="PF00581">
    <property type="entry name" value="Rhodanese"/>
    <property type="match status" value="1"/>
</dbReference>
<name>A0A2U3W6Q9_ODORO</name>
<dbReference type="InterPro" id="IPR000340">
    <property type="entry name" value="Dual-sp_phosphatase_cat-dom"/>
</dbReference>
<keyword evidence="8" id="KW-0378">Hydrolase</keyword>
<proteinExistence type="inferred from homology"/>
<dbReference type="KEGG" id="oro:101380502"/>
<dbReference type="InterPro" id="IPR036873">
    <property type="entry name" value="Rhodanese-like_dom_sf"/>
</dbReference>
<dbReference type="GO" id="GO:0005634">
    <property type="term" value="C:nucleus"/>
    <property type="evidence" value="ECO:0007669"/>
    <property type="project" value="UniProtKB-SubCell"/>
</dbReference>
<organism evidence="19 20">
    <name type="scientific">Odobenus rosmarus divergens</name>
    <name type="common">Pacific walrus</name>
    <dbReference type="NCBI Taxonomy" id="9708"/>
    <lineage>
        <taxon>Eukaryota</taxon>
        <taxon>Metazoa</taxon>
        <taxon>Chordata</taxon>
        <taxon>Craniata</taxon>
        <taxon>Vertebrata</taxon>
        <taxon>Euteleostomi</taxon>
        <taxon>Mammalia</taxon>
        <taxon>Eutheria</taxon>
        <taxon>Laurasiatheria</taxon>
        <taxon>Carnivora</taxon>
        <taxon>Caniformia</taxon>
        <taxon>Pinnipedia</taxon>
        <taxon>Odobenidae</taxon>
        <taxon>Odobenus</taxon>
    </lineage>
</organism>
<dbReference type="GO" id="GO:0043409">
    <property type="term" value="P:negative regulation of MAPK cascade"/>
    <property type="evidence" value="ECO:0007669"/>
    <property type="project" value="TreeGrafter"/>
</dbReference>
<feature type="domain" description="Tyrosine specific protein phosphatases" evidence="17">
    <location>
        <begin position="226"/>
        <end position="283"/>
    </location>
</feature>
<dbReference type="SUPFAM" id="SSF52821">
    <property type="entry name" value="Rhodanese/Cell cycle control phosphatase"/>
    <property type="match status" value="1"/>
</dbReference>
<dbReference type="RefSeq" id="XP_004403847.1">
    <property type="nucleotide sequence ID" value="XM_004403790.2"/>
</dbReference>
<dbReference type="PRINTS" id="PR01764">
    <property type="entry name" value="MAPKPHPHTASE"/>
</dbReference>
<sequence>MAGDRLPRKVMDARKLASLLRGGPGGPLVIDSRSFVEYSSGHVLSSVNICCSKLVKRRLQQGKVTIAELIQPAVRGQVEAAEPQDVVVYDQSTRDASVLAADSFLSILLSKLDGCFDSVAILTGGFATFSSCFPGLCEGKPAALLPMSLSQPCLPVPSVGLTRILPHLYLGSQKDVLNKDLMTQNGISYVLNASNSCPKPDFICESRFMRIPINDNYCEKLLPWLDKSIEFIDKAKLSSCQVIVHCLAGISRSATIAIAYIMKTMGMSSDDAYRFVKDRRPSISPNFNFLGQLLEYERSLKLLAALQGDGAPHPGTPEPLPGPAAPLPPLPPPTSESAATGSAAASAAREGAPAAGGELPAPSAAPATSALQQGLRGLHLSSDRLQDTNRLKRSFSLDIKSAYAPSRRPDDPGPPDPGEAPKLCKLDSPSGGALGLPSPSPDSPDVAPETRPRLRRRPRPPAGSPARSPAHGLGLNFGDASRQTPRLGLSALSAPGLPGPGQPVGPGSWAPPLDSPGTPSPDGPWCFSPEGAQGAGGARFAPFGRAGAQGAGGGDLRRRETARAEARDARTGWPDETAAPETQFKRRSCQMEFEEGMVEGRARGEELAALGKQASFSGSVEVIEVS</sequence>
<dbReference type="EC" id="3.1.3.16" evidence="6"/>
<dbReference type="GO" id="GO:0004722">
    <property type="term" value="F:protein serine/threonine phosphatase activity"/>
    <property type="evidence" value="ECO:0007669"/>
    <property type="project" value="UniProtKB-EC"/>
</dbReference>
<evidence type="ECO:0000259" key="17">
    <source>
        <dbReference type="PROSITE" id="PS50056"/>
    </source>
</evidence>
<feature type="domain" description="Tyrosine-protein phosphatase" evidence="16">
    <location>
        <begin position="160"/>
        <end position="302"/>
    </location>
</feature>
<evidence type="ECO:0000256" key="3">
    <source>
        <dbReference type="ARBA" id="ARBA00008601"/>
    </source>
</evidence>
<feature type="compositionally biased region" description="Basic and acidic residues" evidence="15">
    <location>
        <begin position="555"/>
        <end position="570"/>
    </location>
</feature>
<dbReference type="GO" id="GO:0033550">
    <property type="term" value="F:MAP kinase tyrosine phosphatase activity"/>
    <property type="evidence" value="ECO:0007669"/>
    <property type="project" value="TreeGrafter"/>
</dbReference>
<dbReference type="EC" id="3.1.3.48" evidence="5"/>
<dbReference type="Gene3D" id="3.90.190.10">
    <property type="entry name" value="Protein tyrosine phosphatase superfamily"/>
    <property type="match status" value="1"/>
</dbReference>
<dbReference type="FunFam" id="3.90.190.10:FF:000044">
    <property type="entry name" value="Dual specificity protein phosphatase 8"/>
    <property type="match status" value="1"/>
</dbReference>
<dbReference type="InterPro" id="IPR029021">
    <property type="entry name" value="Prot-tyrosine_phosphatase-like"/>
</dbReference>
<evidence type="ECO:0000313" key="19">
    <source>
        <dbReference type="Proteomes" id="UP000245340"/>
    </source>
</evidence>
<evidence type="ECO:0000256" key="14">
    <source>
        <dbReference type="ARBA" id="ARBA00073917"/>
    </source>
</evidence>